<evidence type="ECO:0000313" key="2">
    <source>
        <dbReference type="Proteomes" id="UP001328107"/>
    </source>
</evidence>
<name>A0AAN5DGS6_9BILA</name>
<comment type="caution">
    <text evidence="1">The sequence shown here is derived from an EMBL/GenBank/DDBJ whole genome shotgun (WGS) entry which is preliminary data.</text>
</comment>
<reference evidence="2" key="1">
    <citation type="submission" date="2022-10" db="EMBL/GenBank/DDBJ databases">
        <title>Genome assembly of Pristionchus species.</title>
        <authorList>
            <person name="Yoshida K."/>
            <person name="Sommer R.J."/>
        </authorList>
    </citation>
    <scope>NUCLEOTIDE SEQUENCE [LARGE SCALE GENOMIC DNA]</scope>
    <source>
        <strain evidence="2">RS5460</strain>
    </source>
</reference>
<accession>A0AAN5DGS6</accession>
<feature type="non-terminal residue" evidence="1">
    <location>
        <position position="1"/>
    </location>
</feature>
<organism evidence="1 2">
    <name type="scientific">Pristionchus mayeri</name>
    <dbReference type="NCBI Taxonomy" id="1317129"/>
    <lineage>
        <taxon>Eukaryota</taxon>
        <taxon>Metazoa</taxon>
        <taxon>Ecdysozoa</taxon>
        <taxon>Nematoda</taxon>
        <taxon>Chromadorea</taxon>
        <taxon>Rhabditida</taxon>
        <taxon>Rhabditina</taxon>
        <taxon>Diplogasteromorpha</taxon>
        <taxon>Diplogasteroidea</taxon>
        <taxon>Neodiplogasteridae</taxon>
        <taxon>Pristionchus</taxon>
    </lineage>
</organism>
<gene>
    <name evidence="1" type="ORF">PMAYCL1PPCAC_31659</name>
</gene>
<dbReference type="AlphaFoldDB" id="A0AAN5DGS6"/>
<dbReference type="EMBL" id="BTRK01000006">
    <property type="protein sequence ID" value="GMR61464.1"/>
    <property type="molecule type" value="Genomic_DNA"/>
</dbReference>
<sequence length="95" mass="11851">KLRQYGTQELEKFQAILPNHQIKVFRGLRRIWHGPYKGEDDKYHISLRLEKGHFDHIKRVARFLNSRYYCHKCQKCFSNREDHYVCNVRYRRCWH</sequence>
<feature type="non-terminal residue" evidence="1">
    <location>
        <position position="95"/>
    </location>
</feature>
<dbReference type="Proteomes" id="UP001328107">
    <property type="component" value="Unassembled WGS sequence"/>
</dbReference>
<keyword evidence="2" id="KW-1185">Reference proteome</keyword>
<proteinExistence type="predicted"/>
<protein>
    <submittedName>
        <fullName evidence="1">Uncharacterized protein</fullName>
    </submittedName>
</protein>
<evidence type="ECO:0000313" key="1">
    <source>
        <dbReference type="EMBL" id="GMR61464.1"/>
    </source>
</evidence>